<evidence type="ECO:0000256" key="4">
    <source>
        <dbReference type="ARBA" id="ARBA00022679"/>
    </source>
</evidence>
<evidence type="ECO:0000256" key="9">
    <source>
        <dbReference type="ARBA" id="ARBA00022989"/>
    </source>
</evidence>
<dbReference type="InterPro" id="IPR050640">
    <property type="entry name" value="Bact_2-comp_sensor_kinase"/>
</dbReference>
<dbReference type="PANTHER" id="PTHR34220:SF11">
    <property type="entry name" value="SENSOR PROTEIN KINASE HPTS"/>
    <property type="match status" value="1"/>
</dbReference>
<keyword evidence="3" id="KW-0597">Phosphoprotein</keyword>
<protein>
    <submittedName>
        <fullName evidence="14">Sensor histidine kinase</fullName>
        <ecNumber evidence="14">2.7.13.3</ecNumber>
    </submittedName>
</protein>
<keyword evidence="10" id="KW-0902">Two-component regulatory system</keyword>
<evidence type="ECO:0000256" key="10">
    <source>
        <dbReference type="ARBA" id="ARBA00023012"/>
    </source>
</evidence>
<keyword evidence="8" id="KW-0067">ATP-binding</keyword>
<keyword evidence="9 12" id="KW-1133">Transmembrane helix</keyword>
<dbReference type="RefSeq" id="WP_382353022.1">
    <property type="nucleotide sequence ID" value="NZ_JBHSMC010000020.1"/>
</dbReference>
<evidence type="ECO:0000256" key="2">
    <source>
        <dbReference type="ARBA" id="ARBA00022475"/>
    </source>
</evidence>
<keyword evidence="15" id="KW-1185">Reference proteome</keyword>
<dbReference type="EMBL" id="JBHSMC010000020">
    <property type="protein sequence ID" value="MFC5465907.1"/>
    <property type="molecule type" value="Genomic_DNA"/>
</dbReference>
<keyword evidence="4 14" id="KW-0808">Transferase</keyword>
<evidence type="ECO:0000256" key="7">
    <source>
        <dbReference type="ARBA" id="ARBA00022777"/>
    </source>
</evidence>
<name>A0ABW0LLX3_9BACI</name>
<evidence type="ECO:0000256" key="6">
    <source>
        <dbReference type="ARBA" id="ARBA00022741"/>
    </source>
</evidence>
<dbReference type="PROSITE" id="PS50885">
    <property type="entry name" value="HAMP"/>
    <property type="match status" value="1"/>
</dbReference>
<evidence type="ECO:0000313" key="15">
    <source>
        <dbReference type="Proteomes" id="UP001596147"/>
    </source>
</evidence>
<feature type="transmembrane region" description="Helical" evidence="12">
    <location>
        <begin position="15"/>
        <end position="34"/>
    </location>
</feature>
<accession>A0ABW0LLX3</accession>
<evidence type="ECO:0000256" key="12">
    <source>
        <dbReference type="SAM" id="Phobius"/>
    </source>
</evidence>
<dbReference type="SUPFAM" id="SSF55874">
    <property type="entry name" value="ATPase domain of HSP90 chaperone/DNA topoisomerase II/histidine kinase"/>
    <property type="match status" value="1"/>
</dbReference>
<sequence>MNNILNFSSLKGKITFSYILLILLPFILIALYSYHQSYQFINSEIENNSRKTLTQVKHAIESKMSVLKNTSINISFNYTLKRFLYEPYSQDDFSSYEMYYSNIRPLVHYAKTYQRGNLNNLYVYMNNPTIPEGFGSFYQEDRLHKEEWYMPFIESDADNRWIYLANEKGTSSNGIFSLIQKINADNGVYLGITKIDIQKNDLFSILDTPEMNKEHIFITDSNKKVLYGNPTSKQLDNISVNSATSYNKNGYKYVIEHVEDLNIYLVYVSKSVISFYSQQIIILFTFVIIVILAILSFYLVLQRIFNTINRTIEHMQKSTKDGKLVPLEVNRHDEIGLMLKIFNKLIMQINDLIQKMIQKETMQKDAQLKALQAQIKPHFIYNTIGLFSAKSELSGFYEISDAFSDFGKMLRYNMDNTMYTSLWHEIEYVKQYIHLQKLKYEDLVRFEANISMELWDVTVLKFSFQPIVENSIRHGFMEGSELQIFMSVEQVEDILYFTITDNGKGIPMERRHTLNKSLASSPQQKEDHYERIGIQNVNKRIKLYFGSEFGVFIDEEVEEGTKVTIKIPFQEGDENVV</sequence>
<dbReference type="InterPro" id="IPR003660">
    <property type="entry name" value="HAMP_dom"/>
</dbReference>
<gene>
    <name evidence="14" type="ORF">ACFPM4_14335</name>
</gene>
<feature type="domain" description="HAMP" evidence="13">
    <location>
        <begin position="302"/>
        <end position="354"/>
    </location>
</feature>
<dbReference type="InterPro" id="IPR036890">
    <property type="entry name" value="HATPase_C_sf"/>
</dbReference>
<dbReference type="Pfam" id="PF06580">
    <property type="entry name" value="His_kinase"/>
    <property type="match status" value="1"/>
</dbReference>
<evidence type="ECO:0000256" key="8">
    <source>
        <dbReference type="ARBA" id="ARBA00022840"/>
    </source>
</evidence>
<keyword evidence="7 14" id="KW-0418">Kinase</keyword>
<dbReference type="Pfam" id="PF02518">
    <property type="entry name" value="HATPase_c"/>
    <property type="match status" value="1"/>
</dbReference>
<keyword evidence="11 12" id="KW-0472">Membrane</keyword>
<dbReference type="Proteomes" id="UP001596147">
    <property type="component" value="Unassembled WGS sequence"/>
</dbReference>
<evidence type="ECO:0000256" key="3">
    <source>
        <dbReference type="ARBA" id="ARBA00022553"/>
    </source>
</evidence>
<dbReference type="SMART" id="SM00387">
    <property type="entry name" value="HATPase_c"/>
    <property type="match status" value="1"/>
</dbReference>
<evidence type="ECO:0000256" key="1">
    <source>
        <dbReference type="ARBA" id="ARBA00004651"/>
    </source>
</evidence>
<evidence type="ECO:0000313" key="14">
    <source>
        <dbReference type="EMBL" id="MFC5465907.1"/>
    </source>
</evidence>
<dbReference type="InterPro" id="IPR003594">
    <property type="entry name" value="HATPase_dom"/>
</dbReference>
<feature type="transmembrane region" description="Helical" evidence="12">
    <location>
        <begin position="280"/>
        <end position="301"/>
    </location>
</feature>
<evidence type="ECO:0000256" key="11">
    <source>
        <dbReference type="ARBA" id="ARBA00023136"/>
    </source>
</evidence>
<evidence type="ECO:0000256" key="5">
    <source>
        <dbReference type="ARBA" id="ARBA00022692"/>
    </source>
</evidence>
<dbReference type="PANTHER" id="PTHR34220">
    <property type="entry name" value="SENSOR HISTIDINE KINASE YPDA"/>
    <property type="match status" value="1"/>
</dbReference>
<keyword evidence="2" id="KW-1003">Cell membrane</keyword>
<proteinExistence type="predicted"/>
<reference evidence="15" key="1">
    <citation type="journal article" date="2019" name="Int. J. Syst. Evol. Microbiol.">
        <title>The Global Catalogue of Microorganisms (GCM) 10K type strain sequencing project: providing services to taxonomists for standard genome sequencing and annotation.</title>
        <authorList>
            <consortium name="The Broad Institute Genomics Platform"/>
            <consortium name="The Broad Institute Genome Sequencing Center for Infectious Disease"/>
            <person name="Wu L."/>
            <person name="Ma J."/>
        </authorList>
    </citation>
    <scope>NUCLEOTIDE SEQUENCE [LARGE SCALE GENOMIC DNA]</scope>
    <source>
        <strain evidence="15">CGMCC 1.12237</strain>
    </source>
</reference>
<keyword evidence="5 12" id="KW-0812">Transmembrane</keyword>
<dbReference type="Gene3D" id="3.30.565.10">
    <property type="entry name" value="Histidine kinase-like ATPase, C-terminal domain"/>
    <property type="match status" value="1"/>
</dbReference>
<organism evidence="14 15">
    <name type="scientific">Lederbergia graminis</name>
    <dbReference type="NCBI Taxonomy" id="735518"/>
    <lineage>
        <taxon>Bacteria</taxon>
        <taxon>Bacillati</taxon>
        <taxon>Bacillota</taxon>
        <taxon>Bacilli</taxon>
        <taxon>Bacillales</taxon>
        <taxon>Bacillaceae</taxon>
        <taxon>Lederbergia</taxon>
    </lineage>
</organism>
<dbReference type="EC" id="2.7.13.3" evidence="14"/>
<dbReference type="Gene3D" id="6.10.340.10">
    <property type="match status" value="1"/>
</dbReference>
<comment type="caution">
    <text evidence="14">The sequence shown here is derived from an EMBL/GenBank/DDBJ whole genome shotgun (WGS) entry which is preliminary data.</text>
</comment>
<dbReference type="GO" id="GO:0004673">
    <property type="term" value="F:protein histidine kinase activity"/>
    <property type="evidence" value="ECO:0007669"/>
    <property type="project" value="UniProtKB-EC"/>
</dbReference>
<dbReference type="InterPro" id="IPR010559">
    <property type="entry name" value="Sig_transdc_His_kin_internal"/>
</dbReference>
<comment type="subcellular location">
    <subcellularLocation>
        <location evidence="1">Cell membrane</location>
        <topology evidence="1">Multi-pass membrane protein</topology>
    </subcellularLocation>
</comment>
<keyword evidence="6" id="KW-0547">Nucleotide-binding</keyword>
<evidence type="ECO:0000259" key="13">
    <source>
        <dbReference type="PROSITE" id="PS50885"/>
    </source>
</evidence>